<gene>
    <name evidence="1" type="ORF">PAPYR_7576</name>
</gene>
<keyword evidence="2" id="KW-1185">Reference proteome</keyword>
<evidence type="ECO:0000313" key="1">
    <source>
        <dbReference type="EMBL" id="KAJ4457067.1"/>
    </source>
</evidence>
<sequence length="86" mass="10439">MNFKPLPKSKQFALELFQGLCQRYYRLKDQLMTVYQNEIDEMDKIYNFYDNRFKITTPRFYPDSSTLIGKTKHDRISIKPHNIDLK</sequence>
<protein>
    <submittedName>
        <fullName evidence="1">Uncharacterized protein</fullName>
    </submittedName>
</protein>
<organism evidence="1 2">
    <name type="scientific">Paratrimastix pyriformis</name>
    <dbReference type="NCBI Taxonomy" id="342808"/>
    <lineage>
        <taxon>Eukaryota</taxon>
        <taxon>Metamonada</taxon>
        <taxon>Preaxostyla</taxon>
        <taxon>Paratrimastigidae</taxon>
        <taxon>Paratrimastix</taxon>
    </lineage>
</organism>
<evidence type="ECO:0000313" key="2">
    <source>
        <dbReference type="Proteomes" id="UP001141327"/>
    </source>
</evidence>
<proteinExistence type="predicted"/>
<accession>A0ABQ8UH83</accession>
<reference evidence="1" key="1">
    <citation type="journal article" date="2022" name="bioRxiv">
        <title>Genomics of Preaxostyla Flagellates Illuminates Evolutionary Transitions and the Path Towards Mitochondrial Loss.</title>
        <authorList>
            <person name="Novak L.V.F."/>
            <person name="Treitli S.C."/>
            <person name="Pyrih J."/>
            <person name="Halakuc P."/>
            <person name="Pipaliya S.V."/>
            <person name="Vacek V."/>
            <person name="Brzon O."/>
            <person name="Soukal P."/>
            <person name="Eme L."/>
            <person name="Dacks J.B."/>
            <person name="Karnkowska A."/>
            <person name="Elias M."/>
            <person name="Hampl V."/>
        </authorList>
    </citation>
    <scope>NUCLEOTIDE SEQUENCE</scope>
    <source>
        <strain evidence="1">RCP-MX</strain>
    </source>
</reference>
<dbReference type="Proteomes" id="UP001141327">
    <property type="component" value="Unassembled WGS sequence"/>
</dbReference>
<name>A0ABQ8UH83_9EUKA</name>
<dbReference type="EMBL" id="JAPMOS010000055">
    <property type="protein sequence ID" value="KAJ4457067.1"/>
    <property type="molecule type" value="Genomic_DNA"/>
</dbReference>
<comment type="caution">
    <text evidence="1">The sequence shown here is derived from an EMBL/GenBank/DDBJ whole genome shotgun (WGS) entry which is preliminary data.</text>
</comment>